<proteinExistence type="predicted"/>
<keyword evidence="1" id="KW-0812">Transmembrane</keyword>
<protein>
    <submittedName>
        <fullName evidence="3">DUF3298 domain-containing protein</fullName>
    </submittedName>
</protein>
<organism evidence="3 4">
    <name type="scientific">Paenibacillus terricola</name>
    <dbReference type="NCBI Taxonomy" id="2763503"/>
    <lineage>
        <taxon>Bacteria</taxon>
        <taxon>Bacillati</taxon>
        <taxon>Bacillota</taxon>
        <taxon>Bacilli</taxon>
        <taxon>Bacillales</taxon>
        <taxon>Paenibacillaceae</taxon>
        <taxon>Paenibacillus</taxon>
    </lineage>
</organism>
<accession>A0ABR8MWU3</accession>
<keyword evidence="1" id="KW-1133">Transmembrane helix</keyword>
<dbReference type="Gene3D" id="3.30.565.40">
    <property type="entry name" value="Fervidobacterium nodosum Rt17-B1 like"/>
    <property type="match status" value="1"/>
</dbReference>
<dbReference type="RefSeq" id="WP_191204734.1">
    <property type="nucleotide sequence ID" value="NZ_JACXZA010000004.1"/>
</dbReference>
<feature type="domain" description="DUF3298" evidence="2">
    <location>
        <begin position="191"/>
        <end position="276"/>
    </location>
</feature>
<dbReference type="EMBL" id="JACXZA010000004">
    <property type="protein sequence ID" value="MBD3920435.1"/>
    <property type="molecule type" value="Genomic_DNA"/>
</dbReference>
<dbReference type="InterPro" id="IPR037126">
    <property type="entry name" value="PdaC/RsiV-like_sf"/>
</dbReference>
<sequence length="290" mass="33133">MDHRLEQLKEQYSQIPIPEELNAVVLQALNRSSRRRTARRRWISAAAAAILIVLIGINTSPAVANAFASIPGIGQWVKVVTIREYFVEDERHNADIKVPEISNLGDDKLSAGLNEKYLAEGKQLYEQFQKDMQELRDGHLGVDAGYAVKTDTEDLFVIERYVVISMGSSEEKLKYDTIDKRNHIALTLPMLFKNDQYIKAISENIIEQMRQRMKDDPNQIYWIEGAADELSEDEWFRTIKPDQSFYIDASGHLIVVFDKYEVGPGYMGVQQFTIPTEAIAELLASDQYIK</sequence>
<keyword evidence="1" id="KW-0472">Membrane</keyword>
<reference evidence="3 4" key="1">
    <citation type="submission" date="2020-09" db="EMBL/GenBank/DDBJ databases">
        <title>Paenibacillus sp. strain PR3 16S rRNA gene Genome sequencing and assembly.</title>
        <authorList>
            <person name="Kim J."/>
        </authorList>
    </citation>
    <scope>NUCLEOTIDE SEQUENCE [LARGE SCALE GENOMIC DNA]</scope>
    <source>
        <strain evidence="3 4">PR3</strain>
    </source>
</reference>
<dbReference type="Gene3D" id="3.90.640.20">
    <property type="entry name" value="Heat-shock cognate protein, ATPase"/>
    <property type="match status" value="1"/>
</dbReference>
<evidence type="ECO:0000259" key="2">
    <source>
        <dbReference type="Pfam" id="PF11738"/>
    </source>
</evidence>
<dbReference type="Pfam" id="PF11738">
    <property type="entry name" value="DUF3298"/>
    <property type="match status" value="1"/>
</dbReference>
<comment type="caution">
    <text evidence="3">The sequence shown here is derived from an EMBL/GenBank/DDBJ whole genome shotgun (WGS) entry which is preliminary data.</text>
</comment>
<evidence type="ECO:0000313" key="3">
    <source>
        <dbReference type="EMBL" id="MBD3920435.1"/>
    </source>
</evidence>
<gene>
    <name evidence="3" type="ORF">H8B09_16860</name>
</gene>
<evidence type="ECO:0000256" key="1">
    <source>
        <dbReference type="SAM" id="Phobius"/>
    </source>
</evidence>
<dbReference type="InterPro" id="IPR021729">
    <property type="entry name" value="DUF3298"/>
</dbReference>
<feature type="transmembrane region" description="Helical" evidence="1">
    <location>
        <begin position="42"/>
        <end position="63"/>
    </location>
</feature>
<keyword evidence="4" id="KW-1185">Reference proteome</keyword>
<evidence type="ECO:0000313" key="4">
    <source>
        <dbReference type="Proteomes" id="UP000609346"/>
    </source>
</evidence>
<name>A0ABR8MWU3_9BACL</name>
<dbReference type="Proteomes" id="UP000609346">
    <property type="component" value="Unassembled WGS sequence"/>
</dbReference>